<sequence length="483" mass="55189">MAHASDEKRRREAPQTSPDPPLAFAINLNATESDRQDAPPSPRWLVPHAPSGATSSRRRRTAINRSYRGSLLTADEKRERSRATFKRFYERRKHTLIALRAEEETLRLQFESLLSTPVQDTETTTPFTRYRHIVRLKEHLLRANTALQDAVDQHITAQAAIQRICAAEADEMLSDPSRVDPTHSPFEYLRKYSADDADRNASSAIEQLSALSFHDDAGCRSFDAFGWRCRYRHSRHCVEYELRTAFRFVTARQTRDHLWTYWTRDRSQPMETPTNGAFAAIPSSLLREKRRKVCAINETHCVLHRTLCSVRRERDAVFHSELLMSRRLDMTTEPTASTVIHLIVTSSLRDELRAALESDVIFDRVDEEQVKVDDAPASEQCSSDALGEAPPSWTSTRESETDDPKMKELSWWKVQAQRSDGETKSNLDADDEPLVLVTVAGRMPVTLHLSARMWLLELLLTAMAWQAAFITTFPHTRQASTSD</sequence>
<evidence type="ECO:0000313" key="2">
    <source>
        <dbReference type="EMBL" id="KAJ0401652.1"/>
    </source>
</evidence>
<comment type="caution">
    <text evidence="2">The sequence shown here is derived from an EMBL/GenBank/DDBJ whole genome shotgun (WGS) entry which is preliminary data.</text>
</comment>
<accession>A0AAD5M4E0</accession>
<reference evidence="2" key="1">
    <citation type="submission" date="2021-12" db="EMBL/GenBank/DDBJ databases">
        <title>Prjna785345.</title>
        <authorList>
            <person name="Rujirawat T."/>
            <person name="Krajaejun T."/>
        </authorList>
    </citation>
    <scope>NUCLEOTIDE SEQUENCE</scope>
    <source>
        <strain evidence="2">Pi057C3</strain>
    </source>
</reference>
<gene>
    <name evidence="2" type="ORF">P43SY_001284</name>
</gene>
<evidence type="ECO:0000313" key="3">
    <source>
        <dbReference type="Proteomes" id="UP001209570"/>
    </source>
</evidence>
<feature type="region of interest" description="Disordered" evidence="1">
    <location>
        <begin position="373"/>
        <end position="406"/>
    </location>
</feature>
<evidence type="ECO:0000256" key="1">
    <source>
        <dbReference type="SAM" id="MobiDB-lite"/>
    </source>
</evidence>
<name>A0AAD5M4E0_PYTIN</name>
<organism evidence="2 3">
    <name type="scientific">Pythium insidiosum</name>
    <name type="common">Pythiosis disease agent</name>
    <dbReference type="NCBI Taxonomy" id="114742"/>
    <lineage>
        <taxon>Eukaryota</taxon>
        <taxon>Sar</taxon>
        <taxon>Stramenopiles</taxon>
        <taxon>Oomycota</taxon>
        <taxon>Peronosporomycetes</taxon>
        <taxon>Pythiales</taxon>
        <taxon>Pythiaceae</taxon>
        <taxon>Pythium</taxon>
    </lineage>
</organism>
<feature type="compositionally biased region" description="Basic and acidic residues" evidence="1">
    <location>
        <begin position="1"/>
        <end position="13"/>
    </location>
</feature>
<dbReference type="Proteomes" id="UP001209570">
    <property type="component" value="Unassembled WGS sequence"/>
</dbReference>
<proteinExistence type="predicted"/>
<feature type="region of interest" description="Disordered" evidence="1">
    <location>
        <begin position="1"/>
        <end position="66"/>
    </location>
</feature>
<protein>
    <submittedName>
        <fullName evidence="2">Uncharacterized protein</fullName>
    </submittedName>
</protein>
<keyword evidence="3" id="KW-1185">Reference proteome</keyword>
<dbReference type="AlphaFoldDB" id="A0AAD5M4E0"/>
<feature type="compositionally biased region" description="Basic and acidic residues" evidence="1">
    <location>
        <begin position="397"/>
        <end position="406"/>
    </location>
</feature>
<dbReference type="EMBL" id="JAKCXM010000122">
    <property type="protein sequence ID" value="KAJ0401652.1"/>
    <property type="molecule type" value="Genomic_DNA"/>
</dbReference>